<keyword evidence="8" id="KW-0653">Protein transport</keyword>
<keyword evidence="3 10" id="KW-0479">Metal-binding</keyword>
<keyword evidence="15" id="KW-1185">Reference proteome</keyword>
<dbReference type="InterPro" id="IPR001305">
    <property type="entry name" value="HSP_DnaJ_Cys-rich_dom"/>
</dbReference>
<evidence type="ECO:0000313" key="14">
    <source>
        <dbReference type="EMBL" id="KAG0671002.1"/>
    </source>
</evidence>
<evidence type="ECO:0000259" key="13">
    <source>
        <dbReference type="PROSITE" id="PS51188"/>
    </source>
</evidence>
<dbReference type="FunFam" id="1.10.287.110:FF:000124">
    <property type="entry name" value="SCJ1p protein"/>
    <property type="match status" value="1"/>
</dbReference>
<dbReference type="GO" id="GO:0051082">
    <property type="term" value="F:unfolded protein binding"/>
    <property type="evidence" value="ECO:0007669"/>
    <property type="project" value="InterPro"/>
</dbReference>
<evidence type="ECO:0000256" key="8">
    <source>
        <dbReference type="ARBA" id="ARBA00022927"/>
    </source>
</evidence>
<sequence>MKSVLLILIPLLTCLPYLVFAQDYYKILGISRSASDKEIKSAYRQLSKKYHPDKNPNDEKAHNQFIEIGEAYEVLSDPERRKIFDQFGAEAVKNGGGAGGAGGPGGQPFHDPFDIFEKMFHGQDGGNPFGGGRPGGKQRGPNVVAHEQLTLKNYYLGSEIDYTFSMNDFCDFCHGTGSQDGKVTKCKTCQGRGVTIQVIQMGFMSQQIQQVCPHCGGTGEVVKNACKTCHGHKVMKKTKPFHVSVPAGSPRKYTTIKRGEAEKSPDYEAGDFIFEFTENNLDNMGYRRRGDDLYRTEIISIEEALKGNWERKLAFLDENKTVILKRKSNEIVHDGEIERIKGFGMPLVNKKGQFGDLLIEYIILIPQTLKNSKIYDEL</sequence>
<dbReference type="Pfam" id="PF00226">
    <property type="entry name" value="DnaJ"/>
    <property type="match status" value="1"/>
</dbReference>
<feature type="domain" description="J" evidence="12">
    <location>
        <begin position="23"/>
        <end position="88"/>
    </location>
</feature>
<feature type="zinc finger region" description="CR-type" evidence="10">
    <location>
        <begin position="157"/>
        <end position="238"/>
    </location>
</feature>
<comment type="caution">
    <text evidence="14">The sequence shown here is derived from an EMBL/GenBank/DDBJ whole genome shotgun (WGS) entry which is preliminary data.</text>
</comment>
<dbReference type="InterPro" id="IPR008971">
    <property type="entry name" value="HSP40/DnaJ_pept-bd"/>
</dbReference>
<keyword evidence="7 10" id="KW-0862">Zinc</keyword>
<dbReference type="InterPro" id="IPR002939">
    <property type="entry name" value="DnaJ_C"/>
</dbReference>
<dbReference type="PROSITE" id="PS00636">
    <property type="entry name" value="DNAJ_1"/>
    <property type="match status" value="1"/>
</dbReference>
<dbReference type="GO" id="GO:0015031">
    <property type="term" value="P:protein transport"/>
    <property type="evidence" value="ECO:0007669"/>
    <property type="project" value="UniProtKB-KW"/>
</dbReference>
<keyword evidence="9" id="KW-0143">Chaperone</keyword>
<dbReference type="SMART" id="SM00271">
    <property type="entry name" value="DnaJ"/>
    <property type="match status" value="1"/>
</dbReference>
<keyword evidence="2" id="KW-0813">Transport</keyword>
<keyword evidence="4" id="KW-0677">Repeat</keyword>
<keyword evidence="11" id="KW-0732">Signal</keyword>
<proteinExistence type="predicted"/>
<dbReference type="AlphaFoldDB" id="A0A9P6WDF4"/>
<dbReference type="GO" id="GO:0051603">
    <property type="term" value="P:proteolysis involved in protein catabolic process"/>
    <property type="evidence" value="ECO:0007669"/>
    <property type="project" value="UniProtKB-ARBA"/>
</dbReference>
<dbReference type="CDD" id="cd10719">
    <property type="entry name" value="DnaJ_zf"/>
    <property type="match status" value="1"/>
</dbReference>
<feature type="signal peptide" evidence="11">
    <location>
        <begin position="1"/>
        <end position="21"/>
    </location>
</feature>
<dbReference type="PANTHER" id="PTHR43888">
    <property type="entry name" value="DNAJ-LIKE-2, ISOFORM A-RELATED"/>
    <property type="match status" value="1"/>
</dbReference>
<keyword evidence="5 10" id="KW-0863">Zinc-finger</keyword>
<dbReference type="SUPFAM" id="SSF57938">
    <property type="entry name" value="DnaJ/Hsp40 cysteine-rich domain"/>
    <property type="match status" value="1"/>
</dbReference>
<evidence type="ECO:0000256" key="2">
    <source>
        <dbReference type="ARBA" id="ARBA00022448"/>
    </source>
</evidence>
<evidence type="ECO:0000256" key="3">
    <source>
        <dbReference type="ARBA" id="ARBA00022723"/>
    </source>
</evidence>
<evidence type="ECO:0000256" key="1">
    <source>
        <dbReference type="ARBA" id="ARBA00004240"/>
    </source>
</evidence>
<dbReference type="InterPro" id="IPR036410">
    <property type="entry name" value="HSP_DnaJ_Cys-rich_dom_sf"/>
</dbReference>
<dbReference type="GO" id="GO:0008270">
    <property type="term" value="F:zinc ion binding"/>
    <property type="evidence" value="ECO:0007669"/>
    <property type="project" value="UniProtKB-KW"/>
</dbReference>
<dbReference type="PROSITE" id="PS50076">
    <property type="entry name" value="DNAJ_2"/>
    <property type="match status" value="1"/>
</dbReference>
<dbReference type="FunFam" id="2.10.230.10:FF:000002">
    <property type="entry name" value="Molecular chaperone DnaJ"/>
    <property type="match status" value="1"/>
</dbReference>
<reference evidence="14 15" key="1">
    <citation type="submission" date="2020-11" db="EMBL/GenBank/DDBJ databases">
        <title>Kefir isolates.</title>
        <authorList>
            <person name="Marcisauskas S."/>
            <person name="Kim Y."/>
            <person name="Blasche S."/>
        </authorList>
    </citation>
    <scope>NUCLEOTIDE SEQUENCE [LARGE SCALE GENOMIC DNA]</scope>
    <source>
        <strain evidence="14 15">OG2</strain>
    </source>
</reference>
<keyword evidence="6" id="KW-0256">Endoplasmic reticulum</keyword>
<dbReference type="CDD" id="cd06257">
    <property type="entry name" value="DnaJ"/>
    <property type="match status" value="1"/>
</dbReference>
<accession>A0A9P6WDF4</accession>
<dbReference type="GO" id="GO:0030544">
    <property type="term" value="F:Hsp70 protein binding"/>
    <property type="evidence" value="ECO:0007669"/>
    <property type="project" value="InterPro"/>
</dbReference>
<dbReference type="InterPro" id="IPR044713">
    <property type="entry name" value="DNJA1/2-like"/>
</dbReference>
<dbReference type="OrthoDB" id="550424at2759"/>
<dbReference type="PROSITE" id="PS51188">
    <property type="entry name" value="ZF_CR"/>
    <property type="match status" value="1"/>
</dbReference>
<dbReference type="Gene3D" id="2.60.260.20">
    <property type="entry name" value="Urease metallochaperone UreE, N-terminal domain"/>
    <property type="match status" value="2"/>
</dbReference>
<dbReference type="Pfam" id="PF00684">
    <property type="entry name" value="DnaJ_CXXCXGXG"/>
    <property type="match status" value="1"/>
</dbReference>
<dbReference type="InterPro" id="IPR036869">
    <property type="entry name" value="J_dom_sf"/>
</dbReference>
<evidence type="ECO:0000256" key="4">
    <source>
        <dbReference type="ARBA" id="ARBA00022737"/>
    </source>
</evidence>
<dbReference type="EMBL" id="PUHR01000017">
    <property type="protein sequence ID" value="KAG0671002.1"/>
    <property type="molecule type" value="Genomic_DNA"/>
</dbReference>
<dbReference type="InterPro" id="IPR018253">
    <property type="entry name" value="DnaJ_domain_CS"/>
</dbReference>
<comment type="subcellular location">
    <subcellularLocation>
        <location evidence="1">Endoplasmic reticulum</location>
    </subcellularLocation>
</comment>
<evidence type="ECO:0000256" key="5">
    <source>
        <dbReference type="ARBA" id="ARBA00022771"/>
    </source>
</evidence>
<evidence type="ECO:0000256" key="6">
    <source>
        <dbReference type="ARBA" id="ARBA00022824"/>
    </source>
</evidence>
<dbReference type="GO" id="GO:0006457">
    <property type="term" value="P:protein folding"/>
    <property type="evidence" value="ECO:0007669"/>
    <property type="project" value="InterPro"/>
</dbReference>
<dbReference type="GO" id="GO:0005783">
    <property type="term" value="C:endoplasmic reticulum"/>
    <property type="evidence" value="ECO:0007669"/>
    <property type="project" value="UniProtKB-SubCell"/>
</dbReference>
<dbReference type="Proteomes" id="UP000750334">
    <property type="component" value="Unassembled WGS sequence"/>
</dbReference>
<dbReference type="SUPFAM" id="SSF49493">
    <property type="entry name" value="HSP40/DnaJ peptide-binding domain"/>
    <property type="match status" value="2"/>
</dbReference>
<dbReference type="PRINTS" id="PR00625">
    <property type="entry name" value="JDOMAIN"/>
</dbReference>
<evidence type="ECO:0000259" key="12">
    <source>
        <dbReference type="PROSITE" id="PS50076"/>
    </source>
</evidence>
<gene>
    <name evidence="14" type="primary">SCJ1</name>
    <name evidence="14" type="ORF">C6P45_001509</name>
</gene>
<dbReference type="Gene3D" id="2.10.230.10">
    <property type="entry name" value="Heat shock protein DnaJ, cysteine-rich domain"/>
    <property type="match status" value="1"/>
</dbReference>
<evidence type="ECO:0000313" key="15">
    <source>
        <dbReference type="Proteomes" id="UP000750334"/>
    </source>
</evidence>
<feature type="chain" id="PRO_5040236582" evidence="11">
    <location>
        <begin position="22"/>
        <end position="378"/>
    </location>
</feature>
<evidence type="ECO:0000256" key="11">
    <source>
        <dbReference type="SAM" id="SignalP"/>
    </source>
</evidence>
<protein>
    <submittedName>
        <fullName evidence="14">DnaJ- protein scj1</fullName>
    </submittedName>
</protein>
<dbReference type="SUPFAM" id="SSF46565">
    <property type="entry name" value="Chaperone J-domain"/>
    <property type="match status" value="1"/>
</dbReference>
<organism evidence="14 15">
    <name type="scientific">Maudiozyma exigua</name>
    <name type="common">Yeast</name>
    <name type="synonym">Kazachstania exigua</name>
    <dbReference type="NCBI Taxonomy" id="34358"/>
    <lineage>
        <taxon>Eukaryota</taxon>
        <taxon>Fungi</taxon>
        <taxon>Dikarya</taxon>
        <taxon>Ascomycota</taxon>
        <taxon>Saccharomycotina</taxon>
        <taxon>Saccharomycetes</taxon>
        <taxon>Saccharomycetales</taxon>
        <taxon>Saccharomycetaceae</taxon>
        <taxon>Maudiozyma</taxon>
    </lineage>
</organism>
<dbReference type="Pfam" id="PF01556">
    <property type="entry name" value="DnaJ_C"/>
    <property type="match status" value="1"/>
</dbReference>
<name>A0A9P6WDF4_MAUEX</name>
<dbReference type="Gene3D" id="1.10.287.110">
    <property type="entry name" value="DnaJ domain"/>
    <property type="match status" value="1"/>
</dbReference>
<evidence type="ECO:0000256" key="9">
    <source>
        <dbReference type="ARBA" id="ARBA00023186"/>
    </source>
</evidence>
<evidence type="ECO:0000256" key="10">
    <source>
        <dbReference type="PROSITE-ProRule" id="PRU00546"/>
    </source>
</evidence>
<evidence type="ECO:0000256" key="7">
    <source>
        <dbReference type="ARBA" id="ARBA00022833"/>
    </source>
</evidence>
<dbReference type="InterPro" id="IPR001623">
    <property type="entry name" value="DnaJ_domain"/>
</dbReference>
<feature type="domain" description="CR-type" evidence="13">
    <location>
        <begin position="157"/>
        <end position="238"/>
    </location>
</feature>